<reference evidence="3" key="2">
    <citation type="submission" date="2020-04" db="EMBL/GenBank/DDBJ databases">
        <authorList>
            <consortium name="NCBI Genome Project"/>
        </authorList>
    </citation>
    <scope>NUCLEOTIDE SEQUENCE</scope>
    <source>
        <strain evidence="3">CBS 342.82</strain>
    </source>
</reference>
<dbReference type="PANTHER" id="PTHR37012">
    <property type="entry name" value="B-ZIP TRANSCRIPTION FACTOR (EUROFUNG)-RELATED"/>
    <property type="match status" value="1"/>
</dbReference>
<protein>
    <recommendedName>
        <fullName evidence="4">BZIP domain-containing protein</fullName>
    </recommendedName>
</protein>
<gene>
    <name evidence="3" type="ORF">K489DRAFT_326003</name>
</gene>
<feature type="non-terminal residue" evidence="3">
    <location>
        <position position="259"/>
    </location>
</feature>
<feature type="region of interest" description="Disordered" evidence="1">
    <location>
        <begin position="93"/>
        <end position="151"/>
    </location>
</feature>
<dbReference type="Gene3D" id="1.20.5.170">
    <property type="match status" value="1"/>
</dbReference>
<dbReference type="RefSeq" id="XP_033456188.1">
    <property type="nucleotide sequence ID" value="XM_033601874.1"/>
</dbReference>
<dbReference type="GO" id="GO:0003700">
    <property type="term" value="F:DNA-binding transcription factor activity"/>
    <property type="evidence" value="ECO:0007669"/>
    <property type="project" value="InterPro"/>
</dbReference>
<dbReference type="Proteomes" id="UP000504637">
    <property type="component" value="Unplaced"/>
</dbReference>
<dbReference type="CDD" id="cd14688">
    <property type="entry name" value="bZIP_YAP"/>
    <property type="match status" value="1"/>
</dbReference>
<keyword evidence="2" id="KW-1185">Reference proteome</keyword>
<dbReference type="AlphaFoldDB" id="A0A6J3LWY7"/>
<evidence type="ECO:0000313" key="3">
    <source>
        <dbReference type="RefSeq" id="XP_033456188.1"/>
    </source>
</evidence>
<reference evidence="3" key="3">
    <citation type="submission" date="2025-08" db="UniProtKB">
        <authorList>
            <consortium name="RefSeq"/>
        </authorList>
    </citation>
    <scope>IDENTIFICATION</scope>
    <source>
        <strain evidence="3">CBS 342.82</strain>
    </source>
</reference>
<evidence type="ECO:0000256" key="1">
    <source>
        <dbReference type="SAM" id="MobiDB-lite"/>
    </source>
</evidence>
<dbReference type="PANTHER" id="PTHR37012:SF7">
    <property type="entry name" value="B-ZIP TRANSCRIPTION FACTOR (EUROFUNG)-RELATED"/>
    <property type="match status" value="1"/>
</dbReference>
<organism evidence="3">
    <name type="scientific">Dissoconium aciculare CBS 342.82</name>
    <dbReference type="NCBI Taxonomy" id="1314786"/>
    <lineage>
        <taxon>Eukaryota</taxon>
        <taxon>Fungi</taxon>
        <taxon>Dikarya</taxon>
        <taxon>Ascomycota</taxon>
        <taxon>Pezizomycotina</taxon>
        <taxon>Dothideomycetes</taxon>
        <taxon>Dothideomycetidae</taxon>
        <taxon>Mycosphaerellales</taxon>
        <taxon>Dissoconiaceae</taxon>
        <taxon>Dissoconium</taxon>
    </lineage>
</organism>
<feature type="compositionally biased region" description="Low complexity" evidence="1">
    <location>
        <begin position="126"/>
        <end position="144"/>
    </location>
</feature>
<reference evidence="3" key="1">
    <citation type="submission" date="2020-01" db="EMBL/GenBank/DDBJ databases">
        <authorList>
            <consortium name="DOE Joint Genome Institute"/>
            <person name="Haridas S."/>
            <person name="Albert R."/>
            <person name="Binder M."/>
            <person name="Bloem J."/>
            <person name="Labutti K."/>
            <person name="Salamov A."/>
            <person name="Andreopoulos B."/>
            <person name="Baker S.E."/>
            <person name="Barry K."/>
            <person name="Bills G."/>
            <person name="Bluhm B.H."/>
            <person name="Cannon C."/>
            <person name="Castanera R."/>
            <person name="Culley D.E."/>
            <person name="Daum C."/>
            <person name="Ezra D."/>
            <person name="Gonzalez J.B."/>
            <person name="Henrissat B."/>
            <person name="Kuo A."/>
            <person name="Liang C."/>
            <person name="Lipzen A."/>
            <person name="Lutzoni F."/>
            <person name="Magnuson J."/>
            <person name="Mondo S."/>
            <person name="Nolan M."/>
            <person name="Ohm R."/>
            <person name="Pangilinan J."/>
            <person name="Park H.-J."/>
            <person name="Ramirez L."/>
            <person name="Alfaro M."/>
            <person name="Sun H."/>
            <person name="Tritt A."/>
            <person name="Yoshinaga Y."/>
            <person name="Zwiers L.-H."/>
            <person name="Turgeon B.G."/>
            <person name="Goodwin S.B."/>
            <person name="Spatafora J.W."/>
            <person name="Crous P.W."/>
            <person name="Grigoriev I.V."/>
        </authorList>
    </citation>
    <scope>NUCLEOTIDE SEQUENCE</scope>
    <source>
        <strain evidence="3">CBS 342.82</strain>
    </source>
</reference>
<dbReference type="SUPFAM" id="SSF57959">
    <property type="entry name" value="Leucine zipper domain"/>
    <property type="match status" value="1"/>
</dbReference>
<dbReference type="OrthoDB" id="3535998at2759"/>
<name>A0A6J3LWY7_9PEZI</name>
<dbReference type="GeneID" id="54359674"/>
<evidence type="ECO:0008006" key="4">
    <source>
        <dbReference type="Google" id="ProtNLM"/>
    </source>
</evidence>
<evidence type="ECO:0000313" key="2">
    <source>
        <dbReference type="Proteomes" id="UP000504637"/>
    </source>
</evidence>
<sequence length="259" mass="28937">MKRSRRDSEAKSTAVVTTGRIERKRAHDREAQRASRAKTKAYIAHLEKTVADLTETSGDARANYLAQHATQQSQEIESLQGLVGKIKSLIQDASTSPQTNRRGDSPHDTSSPETIIRDDGDRHQHSNSGGNNNNASSSTSSYNAPTVAYPATPSPHGNLTLLGESLLCSEDDDTTYFDRLNRVLEQVEAHPSATTGHISNPTTDQDILIRAILYGWDAAERLHHFDIVWRFLRAFDEGLWYRAGPLERIAHHWLFRNVL</sequence>
<feature type="compositionally biased region" description="Basic and acidic residues" evidence="1">
    <location>
        <begin position="1"/>
        <end position="10"/>
    </location>
</feature>
<accession>A0A6J3LWY7</accession>
<feature type="region of interest" description="Disordered" evidence="1">
    <location>
        <begin position="1"/>
        <end position="37"/>
    </location>
</feature>
<dbReference type="InterPro" id="IPR046347">
    <property type="entry name" value="bZIP_sf"/>
</dbReference>
<proteinExistence type="predicted"/>
<feature type="compositionally biased region" description="Basic and acidic residues" evidence="1">
    <location>
        <begin position="115"/>
        <end position="124"/>
    </location>
</feature>